<dbReference type="OrthoDB" id="5074980at2759"/>
<sequence>MRVRTIITNILNEIVFRQIADARHDCSPYMLIHFWTICRILQGIPPQLGYPKEKLPDVIADQVKEFVQALQGPPKVVNTGATAGLLDLLKTFLQISPRDLQDTIRIGCLCTARALTSKLGPDNATVLSTWLNYYRYRDKEGLDRQQFLGRYGRALEEIEQQYAPNHEYAIDILCNYAVAAHYLCHDNDLARKLAFDLWERTQSACEEPAWTVKTKGMAEAAKLIALLGCVNHENKRKNAKDMKKIRQKAGCKGKAGRKKWRQTLIPPPLPQDAAKAVAHLDEAARKLADRGDWDSQFTAAFLYDCLANLTREFCRENSEGHRGEGSKIRSNIVLFHELIKEPPTAVSA</sequence>
<organism evidence="1 2">
    <name type="scientific">Cladophialophora bantiana (strain ATCC 10958 / CBS 173.52 / CDC B-1940 / NIH 8579)</name>
    <name type="common">Xylohypha bantiana</name>
    <dbReference type="NCBI Taxonomy" id="1442370"/>
    <lineage>
        <taxon>Eukaryota</taxon>
        <taxon>Fungi</taxon>
        <taxon>Dikarya</taxon>
        <taxon>Ascomycota</taxon>
        <taxon>Pezizomycotina</taxon>
        <taxon>Eurotiomycetes</taxon>
        <taxon>Chaetothyriomycetidae</taxon>
        <taxon>Chaetothyriales</taxon>
        <taxon>Herpotrichiellaceae</taxon>
        <taxon>Cladophialophora</taxon>
    </lineage>
</organism>
<accession>A0A0D2I9Y1</accession>
<name>A0A0D2I9Y1_CLAB1</name>
<keyword evidence="2" id="KW-1185">Reference proteome</keyword>
<reference evidence="1" key="1">
    <citation type="submission" date="2015-01" db="EMBL/GenBank/DDBJ databases">
        <title>The Genome Sequence of Cladophialophora bantiana CBS 173.52.</title>
        <authorList>
            <consortium name="The Broad Institute Genomics Platform"/>
            <person name="Cuomo C."/>
            <person name="de Hoog S."/>
            <person name="Gorbushina A."/>
            <person name="Stielow B."/>
            <person name="Teixiera M."/>
            <person name="Abouelleil A."/>
            <person name="Chapman S.B."/>
            <person name="Priest M."/>
            <person name="Young S.K."/>
            <person name="Wortman J."/>
            <person name="Nusbaum C."/>
            <person name="Birren B."/>
        </authorList>
    </citation>
    <scope>NUCLEOTIDE SEQUENCE [LARGE SCALE GENOMIC DNA]</scope>
    <source>
        <strain evidence="1">CBS 173.52</strain>
    </source>
</reference>
<dbReference type="VEuPathDB" id="FungiDB:Z519_06199"/>
<evidence type="ECO:0000313" key="2">
    <source>
        <dbReference type="Proteomes" id="UP000053789"/>
    </source>
</evidence>
<dbReference type="RefSeq" id="XP_016620263.1">
    <property type="nucleotide sequence ID" value="XM_016763939.1"/>
</dbReference>
<gene>
    <name evidence="1" type="ORF">Z519_06199</name>
</gene>
<dbReference type="HOGENOM" id="CLU_796940_0_0_1"/>
<protein>
    <submittedName>
        <fullName evidence="1">Uncharacterized protein</fullName>
    </submittedName>
</protein>
<dbReference type="AlphaFoldDB" id="A0A0D2I9Y1"/>
<dbReference type="EMBL" id="KN846987">
    <property type="protein sequence ID" value="KIW93594.1"/>
    <property type="molecule type" value="Genomic_DNA"/>
</dbReference>
<dbReference type="Proteomes" id="UP000053789">
    <property type="component" value="Unassembled WGS sequence"/>
</dbReference>
<evidence type="ECO:0000313" key="1">
    <source>
        <dbReference type="EMBL" id="KIW93594.1"/>
    </source>
</evidence>
<dbReference type="GeneID" id="27699127"/>
<proteinExistence type="predicted"/>